<dbReference type="Proteomes" id="UP000027616">
    <property type="component" value="Chromosome I"/>
</dbReference>
<organism evidence="8 9">
    <name type="scientific">Mucinivorans hirudinis</name>
    <dbReference type="NCBI Taxonomy" id="1433126"/>
    <lineage>
        <taxon>Bacteria</taxon>
        <taxon>Pseudomonadati</taxon>
        <taxon>Bacteroidota</taxon>
        <taxon>Bacteroidia</taxon>
        <taxon>Bacteroidales</taxon>
        <taxon>Rikenellaceae</taxon>
        <taxon>Mucinivorans</taxon>
    </lineage>
</organism>
<dbReference type="HOGENOM" id="CLU_017295_2_1_10"/>
<evidence type="ECO:0000256" key="2">
    <source>
        <dbReference type="ARBA" id="ARBA00022670"/>
    </source>
</evidence>
<dbReference type="Pfam" id="PF17820">
    <property type="entry name" value="PDZ_6"/>
    <property type="match status" value="1"/>
</dbReference>
<dbReference type="InterPro" id="IPR004447">
    <property type="entry name" value="Peptidase_S41A"/>
</dbReference>
<dbReference type="Gene3D" id="3.30.750.44">
    <property type="match status" value="1"/>
</dbReference>
<dbReference type="AlphaFoldDB" id="A0A060R8X2"/>
<dbReference type="Gene3D" id="2.30.42.10">
    <property type="match status" value="1"/>
</dbReference>
<dbReference type="InterPro" id="IPR005151">
    <property type="entry name" value="Tail-specific_protease"/>
</dbReference>
<dbReference type="Pfam" id="PF03572">
    <property type="entry name" value="Peptidase_S41"/>
    <property type="match status" value="1"/>
</dbReference>
<dbReference type="PROSITE" id="PS50106">
    <property type="entry name" value="PDZ"/>
    <property type="match status" value="1"/>
</dbReference>
<reference evidence="8 9" key="1">
    <citation type="journal article" date="2015" name="Genome Announc.">
        <title>Complete Genome Sequence of the Novel Leech Symbiont Mucinivorans hirudinis M3T.</title>
        <authorList>
            <person name="Nelson M.C."/>
            <person name="Bomar L."/>
            <person name="Graf J."/>
        </authorList>
    </citation>
    <scope>NUCLEOTIDE SEQUENCE [LARGE SCALE GENOMIC DNA]</scope>
    <source>
        <strain evidence="9">M3</strain>
    </source>
</reference>
<evidence type="ECO:0000313" key="9">
    <source>
        <dbReference type="Proteomes" id="UP000027616"/>
    </source>
</evidence>
<dbReference type="SMART" id="SM00245">
    <property type="entry name" value="TSPc"/>
    <property type="match status" value="1"/>
</dbReference>
<dbReference type="Pfam" id="PF22694">
    <property type="entry name" value="CtpB_N-like"/>
    <property type="match status" value="1"/>
</dbReference>
<keyword evidence="3 5" id="KW-0378">Hydrolase</keyword>
<dbReference type="GO" id="GO:0006508">
    <property type="term" value="P:proteolysis"/>
    <property type="evidence" value="ECO:0007669"/>
    <property type="project" value="UniProtKB-KW"/>
</dbReference>
<dbReference type="GO" id="GO:0007165">
    <property type="term" value="P:signal transduction"/>
    <property type="evidence" value="ECO:0007669"/>
    <property type="project" value="TreeGrafter"/>
</dbReference>
<dbReference type="SUPFAM" id="SSF52096">
    <property type="entry name" value="ClpP/crotonase"/>
    <property type="match status" value="1"/>
</dbReference>
<accession>A0A060R8X2</accession>
<dbReference type="EMBL" id="HG934468">
    <property type="protein sequence ID" value="CDN32016.1"/>
    <property type="molecule type" value="Genomic_DNA"/>
</dbReference>
<dbReference type="eggNOG" id="COG0793">
    <property type="taxonomic scope" value="Bacteria"/>
</dbReference>
<sequence>MKRIFLMVLAAAMVAPAVAQQRRNQISNEELKQIQKIDKALYWITSGYVDTVNVEKLANSAIAKVLSELDPHSTFIPKEELERDTEEFQGNFEGIGIEFNVLIDTIIVVNTIPGGPSAAVGLMPGDRIIEVNGESTIGKKQNDVPKILRGAKGTEVRAAIIRRGVNEPLHFKIIRDKIPMNSLDVAYYIAPGVGFIKLNRFSATTNKELQEALVKLKDAKKLILDLRSNGGGLLDQAVDVSSNFLDNDKLVVYIQGRAVPRRDELSQGTPLFAKGDIVVLVDQNSASASEIVAGALQDWDRATIVGRRTFGKGLVQSQIPLDDGSAMRLTVAHYYTPSGRSIQRPYKLGDKNAYYHDFADRYTSGEITGNKAVVDSSLVYKTLLKGRTVYGGGGILPDVIVPLDTTSYTDYWGKLVRNGVFLEFVIKDLDKNRGNYLAKYPTFEKFDKEFSIGQQMIDSLVKMGEERSVAKNEEQLAVSRREIDNYIKALIAGRLYQDGDFYKVINSIDKREISEALRILGAK</sequence>
<keyword evidence="6" id="KW-0732">Signal</keyword>
<comment type="similarity">
    <text evidence="1 5">Belongs to the peptidase S41A family.</text>
</comment>
<dbReference type="SUPFAM" id="SSF50156">
    <property type="entry name" value="PDZ domain-like"/>
    <property type="match status" value="1"/>
</dbReference>
<gene>
    <name evidence="8" type="ORF">BN938_1938</name>
</gene>
<dbReference type="InterPro" id="IPR029045">
    <property type="entry name" value="ClpP/crotonase-like_dom_sf"/>
</dbReference>
<dbReference type="GO" id="GO:0008236">
    <property type="term" value="F:serine-type peptidase activity"/>
    <property type="evidence" value="ECO:0007669"/>
    <property type="project" value="UniProtKB-KW"/>
</dbReference>
<dbReference type="InterPro" id="IPR055210">
    <property type="entry name" value="CtpA/B_N"/>
</dbReference>
<name>A0A060R8X2_9BACT</name>
<dbReference type="NCBIfam" id="TIGR00225">
    <property type="entry name" value="prc"/>
    <property type="match status" value="1"/>
</dbReference>
<proteinExistence type="inferred from homology"/>
<dbReference type="GO" id="GO:0004175">
    <property type="term" value="F:endopeptidase activity"/>
    <property type="evidence" value="ECO:0007669"/>
    <property type="project" value="TreeGrafter"/>
</dbReference>
<dbReference type="OrthoDB" id="9812068at2"/>
<dbReference type="InterPro" id="IPR036034">
    <property type="entry name" value="PDZ_sf"/>
</dbReference>
<dbReference type="CDD" id="cd06782">
    <property type="entry name" value="cpPDZ_CPP-like"/>
    <property type="match status" value="1"/>
</dbReference>
<keyword evidence="9" id="KW-1185">Reference proteome</keyword>
<keyword evidence="2 5" id="KW-0645">Protease</keyword>
<evidence type="ECO:0000256" key="1">
    <source>
        <dbReference type="ARBA" id="ARBA00009179"/>
    </source>
</evidence>
<dbReference type="MEROPS" id="S41.004"/>
<dbReference type="PANTHER" id="PTHR32060">
    <property type="entry name" value="TAIL-SPECIFIC PROTEASE"/>
    <property type="match status" value="1"/>
</dbReference>
<dbReference type="Gene3D" id="3.90.226.10">
    <property type="entry name" value="2-enoyl-CoA Hydratase, Chain A, domain 1"/>
    <property type="match status" value="1"/>
</dbReference>
<feature type="domain" description="PDZ" evidence="7">
    <location>
        <begin position="78"/>
        <end position="151"/>
    </location>
</feature>
<dbReference type="GO" id="GO:0030288">
    <property type="term" value="C:outer membrane-bounded periplasmic space"/>
    <property type="evidence" value="ECO:0007669"/>
    <property type="project" value="TreeGrafter"/>
</dbReference>
<evidence type="ECO:0000313" key="8">
    <source>
        <dbReference type="EMBL" id="CDN32016.1"/>
    </source>
</evidence>
<dbReference type="PANTHER" id="PTHR32060:SF30">
    <property type="entry name" value="CARBOXY-TERMINAL PROCESSING PROTEASE CTPA"/>
    <property type="match status" value="1"/>
</dbReference>
<dbReference type="KEGG" id="rbc:BN938_1938"/>
<protein>
    <submittedName>
        <fullName evidence="8">Carboxy-terminal processing protease</fullName>
    </submittedName>
</protein>
<dbReference type="InterPro" id="IPR001478">
    <property type="entry name" value="PDZ"/>
</dbReference>
<evidence type="ECO:0000259" key="7">
    <source>
        <dbReference type="PROSITE" id="PS50106"/>
    </source>
</evidence>
<keyword evidence="4 5" id="KW-0720">Serine protease</keyword>
<dbReference type="InterPro" id="IPR041489">
    <property type="entry name" value="PDZ_6"/>
</dbReference>
<dbReference type="CDD" id="cd07560">
    <property type="entry name" value="Peptidase_S41_CPP"/>
    <property type="match status" value="1"/>
</dbReference>
<evidence type="ECO:0000256" key="5">
    <source>
        <dbReference type="RuleBase" id="RU004404"/>
    </source>
</evidence>
<evidence type="ECO:0000256" key="4">
    <source>
        <dbReference type="ARBA" id="ARBA00022825"/>
    </source>
</evidence>
<feature type="chain" id="PRO_5001589474" evidence="6">
    <location>
        <begin position="20"/>
        <end position="523"/>
    </location>
</feature>
<evidence type="ECO:0000256" key="6">
    <source>
        <dbReference type="SAM" id="SignalP"/>
    </source>
</evidence>
<evidence type="ECO:0000256" key="3">
    <source>
        <dbReference type="ARBA" id="ARBA00022801"/>
    </source>
</evidence>
<dbReference type="SMART" id="SM00228">
    <property type="entry name" value="PDZ"/>
    <property type="match status" value="1"/>
</dbReference>
<feature type="signal peptide" evidence="6">
    <location>
        <begin position="1"/>
        <end position="19"/>
    </location>
</feature>
<dbReference type="PATRIC" id="fig|1433126.3.peg.1915"/>